<dbReference type="EMBL" id="MVHR01000002">
    <property type="protein sequence ID" value="ORA76258.1"/>
    <property type="molecule type" value="Genomic_DNA"/>
</dbReference>
<evidence type="ECO:0000313" key="1">
    <source>
        <dbReference type="EMBL" id="ORA76258.1"/>
    </source>
</evidence>
<dbReference type="OrthoDB" id="4552565at2"/>
<dbReference type="AlphaFoldDB" id="A0A1X0DVB9"/>
<sequence>MVARATSYRLDPAVKSRLERQAAAEGITERALLERLVTEGLDTSHHTGVVYRDGPTGRRAALAVGPDIWEVASALRYTKGSPEQRVAALAEQFDLHPRHIRTAIDFAATHRSVIEEEIAANDRAADETRELVASRTDLMA</sequence>
<keyword evidence="2" id="KW-1185">Reference proteome</keyword>
<name>A0A1X0DVB9_MYCHE</name>
<comment type="caution">
    <text evidence="1">The sequence shown here is derived from an EMBL/GenBank/DDBJ whole genome shotgun (WGS) entry which is preliminary data.</text>
</comment>
<proteinExistence type="predicted"/>
<gene>
    <name evidence="1" type="ORF">BST25_01565</name>
</gene>
<reference evidence="1 2" key="1">
    <citation type="submission" date="2017-02" db="EMBL/GenBank/DDBJ databases">
        <title>The new phylogeny of genus Mycobacterium.</title>
        <authorList>
            <person name="Tortoli E."/>
            <person name="Trovato A."/>
            <person name="Cirillo D.M."/>
        </authorList>
    </citation>
    <scope>NUCLEOTIDE SEQUENCE [LARGE SCALE GENOMIC DNA]</scope>
    <source>
        <strain evidence="1 2">DSM 44471</strain>
    </source>
</reference>
<dbReference type="RefSeq" id="WP_083072222.1">
    <property type="nucleotide sequence ID" value="NZ_AP022615.1"/>
</dbReference>
<dbReference type="Proteomes" id="UP000192566">
    <property type="component" value="Unassembled WGS sequence"/>
</dbReference>
<protein>
    <submittedName>
        <fullName evidence="1">Uncharacterized protein</fullName>
    </submittedName>
</protein>
<accession>A0A1X0DVB9</accession>
<evidence type="ECO:0000313" key="2">
    <source>
        <dbReference type="Proteomes" id="UP000192566"/>
    </source>
</evidence>
<organism evidence="1 2">
    <name type="scientific">Mycobacterium heidelbergense</name>
    <dbReference type="NCBI Taxonomy" id="53376"/>
    <lineage>
        <taxon>Bacteria</taxon>
        <taxon>Bacillati</taxon>
        <taxon>Actinomycetota</taxon>
        <taxon>Actinomycetes</taxon>
        <taxon>Mycobacteriales</taxon>
        <taxon>Mycobacteriaceae</taxon>
        <taxon>Mycobacterium</taxon>
        <taxon>Mycobacterium simiae complex</taxon>
    </lineage>
</organism>